<reference evidence="2" key="1">
    <citation type="submission" date="2018-06" db="EMBL/GenBank/DDBJ databases">
        <authorList>
            <person name="Helene L.C."/>
            <person name="Dall'Agnol R."/>
            <person name="Delamuta J.R."/>
            <person name="Hungria M."/>
        </authorList>
    </citation>
    <scope>NUCLEOTIDE SEQUENCE [LARGE SCALE GENOMIC DNA]</scope>
    <source>
        <strain evidence="2">CNPSo 3140</strain>
    </source>
</reference>
<evidence type="ECO:0000313" key="1">
    <source>
        <dbReference type="EMBL" id="RAZ75826.1"/>
    </source>
</evidence>
<accession>A0A330GSE6</accession>
<gene>
    <name evidence="1" type="ORF">DPM35_13840</name>
</gene>
<protein>
    <submittedName>
        <fullName evidence="1">HNH endonuclease</fullName>
    </submittedName>
</protein>
<keyword evidence="1" id="KW-0255">Endonuclease</keyword>
<dbReference type="OrthoDB" id="5292295at2"/>
<name>A0A330GSE6_9HYPH</name>
<keyword evidence="2" id="KW-1185">Reference proteome</keyword>
<keyword evidence="1" id="KW-0378">Hydrolase</keyword>
<dbReference type="Proteomes" id="UP000251956">
    <property type="component" value="Unassembled WGS sequence"/>
</dbReference>
<proteinExistence type="predicted"/>
<comment type="caution">
    <text evidence="1">The sequence shown here is derived from an EMBL/GenBank/DDBJ whole genome shotgun (WGS) entry which is preliminary data.</text>
</comment>
<dbReference type="GO" id="GO:0004519">
    <property type="term" value="F:endonuclease activity"/>
    <property type="evidence" value="ECO:0007669"/>
    <property type="project" value="UniProtKB-KW"/>
</dbReference>
<organism evidence="1 2">
    <name type="scientific">Mesorhizobium atlanticum</name>
    <dbReference type="NCBI Taxonomy" id="2233532"/>
    <lineage>
        <taxon>Bacteria</taxon>
        <taxon>Pseudomonadati</taxon>
        <taxon>Pseudomonadota</taxon>
        <taxon>Alphaproteobacteria</taxon>
        <taxon>Hyphomicrobiales</taxon>
        <taxon>Phyllobacteriaceae</taxon>
        <taxon>Mesorhizobium</taxon>
    </lineage>
</organism>
<reference evidence="1 2" key="2">
    <citation type="submission" date="2018-07" db="EMBL/GenBank/DDBJ databases">
        <title>Diversity of Mesorhizobium strains in Brazil.</title>
        <authorList>
            <person name="Helene L.C.F."/>
            <person name="Dall'Agnol R."/>
            <person name="Delamuta J.R.M."/>
            <person name="Hungria M."/>
        </authorList>
    </citation>
    <scope>NUCLEOTIDE SEQUENCE [LARGE SCALE GENOMIC DNA]</scope>
    <source>
        <strain evidence="1 2">CNPSo 3140</strain>
    </source>
</reference>
<dbReference type="AlphaFoldDB" id="A0A330GSE6"/>
<dbReference type="EMBL" id="QMBQ01000004">
    <property type="protein sequence ID" value="RAZ75826.1"/>
    <property type="molecule type" value="Genomic_DNA"/>
</dbReference>
<evidence type="ECO:0000313" key="2">
    <source>
        <dbReference type="Proteomes" id="UP000251956"/>
    </source>
</evidence>
<dbReference type="RefSeq" id="WP_112127854.1">
    <property type="nucleotide sequence ID" value="NZ_QMBQ01000004.1"/>
</dbReference>
<keyword evidence="1" id="KW-0540">Nuclease</keyword>
<sequence>MSSDAAPWRRWYKTVRWQRLRERILLRDMYTCRKTGVLLIGKHPAPNSPVIHHDKEHRGNEALFWDETNLMAVSKEWHDSEAQKAEQATLQQRGVWY</sequence>